<dbReference type="GO" id="GO:0015179">
    <property type="term" value="F:L-amino acid transmembrane transporter activity"/>
    <property type="evidence" value="ECO:0007669"/>
    <property type="project" value="TreeGrafter"/>
</dbReference>
<feature type="transmembrane region" description="Helical" evidence="1">
    <location>
        <begin position="129"/>
        <end position="149"/>
    </location>
</feature>
<protein>
    <submittedName>
        <fullName evidence="2">Uncharacterized protein</fullName>
    </submittedName>
</protein>
<dbReference type="EMBL" id="CAJPEV010005039">
    <property type="protein sequence ID" value="CAG0902673.1"/>
    <property type="molecule type" value="Genomic_DNA"/>
</dbReference>
<keyword evidence="1" id="KW-0472">Membrane</keyword>
<name>A0A7R9FS61_9CRUS</name>
<evidence type="ECO:0000313" key="3">
    <source>
        <dbReference type="Proteomes" id="UP000677054"/>
    </source>
</evidence>
<organism evidence="2">
    <name type="scientific">Darwinula stevensoni</name>
    <dbReference type="NCBI Taxonomy" id="69355"/>
    <lineage>
        <taxon>Eukaryota</taxon>
        <taxon>Metazoa</taxon>
        <taxon>Ecdysozoa</taxon>
        <taxon>Arthropoda</taxon>
        <taxon>Crustacea</taxon>
        <taxon>Oligostraca</taxon>
        <taxon>Ostracoda</taxon>
        <taxon>Podocopa</taxon>
        <taxon>Podocopida</taxon>
        <taxon>Darwinulocopina</taxon>
        <taxon>Darwinuloidea</taxon>
        <taxon>Darwinulidae</taxon>
        <taxon>Darwinula</taxon>
    </lineage>
</organism>
<feature type="transmembrane region" description="Helical" evidence="1">
    <location>
        <begin position="49"/>
        <end position="68"/>
    </location>
</feature>
<dbReference type="Gene3D" id="1.20.1740.10">
    <property type="entry name" value="Amino acid/polyamine transporter I"/>
    <property type="match status" value="2"/>
</dbReference>
<feature type="transmembrane region" description="Helical" evidence="1">
    <location>
        <begin position="15"/>
        <end position="37"/>
    </location>
</feature>
<keyword evidence="1" id="KW-1133">Transmembrane helix</keyword>
<dbReference type="PANTHER" id="PTHR11785:SF528">
    <property type="entry name" value="AMINO ACID TRANSPORTER PROTEIN JHI-21"/>
    <property type="match status" value="1"/>
</dbReference>
<evidence type="ECO:0000313" key="2">
    <source>
        <dbReference type="EMBL" id="CAD7252929.1"/>
    </source>
</evidence>
<proteinExistence type="predicted"/>
<gene>
    <name evidence="2" type="ORF">DSTB1V02_LOCUS12680</name>
</gene>
<dbReference type="AlphaFoldDB" id="A0A7R9FS61"/>
<keyword evidence="1" id="KW-0812">Transmembrane</keyword>
<dbReference type="Proteomes" id="UP000677054">
    <property type="component" value="Unassembled WGS sequence"/>
</dbReference>
<evidence type="ECO:0000256" key="1">
    <source>
        <dbReference type="SAM" id="Phobius"/>
    </source>
</evidence>
<feature type="transmembrane region" description="Helical" evidence="1">
    <location>
        <begin position="103"/>
        <end position="123"/>
    </location>
</feature>
<keyword evidence="3" id="KW-1185">Reference proteome</keyword>
<feature type="transmembrane region" description="Helical" evidence="1">
    <location>
        <begin position="74"/>
        <end position="91"/>
    </location>
</feature>
<dbReference type="InterPro" id="IPR050598">
    <property type="entry name" value="AminoAcid_Transporter"/>
</dbReference>
<dbReference type="OrthoDB" id="3257095at2759"/>
<sequence length="180" mass="20624">MTEELRDPYKSLPRAIYISLPVVTFIYVLANVAYLAVLPPPEMRASEAIAVGILSLMMLFTTDIYRLIEYSSFVESFFITLSILSLLYLRWKRPDLQRPIKVNLLIPLIFLSICTFLVVMPLKERPFEVLMAIAISAAGVPIYFIFVYMKKRPQCLDNLSYGFTCLMQKVFFAAEGQKAD</sequence>
<reference evidence="2" key="1">
    <citation type="submission" date="2020-11" db="EMBL/GenBank/DDBJ databases">
        <authorList>
            <person name="Tran Van P."/>
        </authorList>
    </citation>
    <scope>NUCLEOTIDE SEQUENCE</scope>
</reference>
<dbReference type="EMBL" id="LR904556">
    <property type="protein sequence ID" value="CAD7252929.1"/>
    <property type="molecule type" value="Genomic_DNA"/>
</dbReference>
<accession>A0A7R9FS61</accession>
<dbReference type="PANTHER" id="PTHR11785">
    <property type="entry name" value="AMINO ACID TRANSPORTER"/>
    <property type="match status" value="1"/>
</dbReference>